<gene>
    <name evidence="15" type="primary">mprA_2</name>
    <name evidence="12" type="ORF">BN1095_640036</name>
    <name evidence="11" type="ORF">BN1096_740095</name>
    <name evidence="10" type="ORF">BN1097_360094</name>
    <name evidence="13" type="ORF">KRM00_001459</name>
    <name evidence="14" type="ORF">KRQ00_002612</name>
    <name evidence="16" type="ORF">SAMEA1402399_02947</name>
    <name evidence="15" type="ORF">SAMEA3375112_02483</name>
</gene>
<dbReference type="GO" id="GO:0032993">
    <property type="term" value="C:protein-DNA complex"/>
    <property type="evidence" value="ECO:0007669"/>
    <property type="project" value="TreeGrafter"/>
</dbReference>
<dbReference type="Gene3D" id="3.40.50.2300">
    <property type="match status" value="1"/>
</dbReference>
<keyword evidence="3 7" id="KW-0238">DNA-binding</keyword>
<name>A0A031WEB4_CLODI</name>
<evidence type="ECO:0000313" key="12">
    <source>
        <dbReference type="EMBL" id="CDT68740.1"/>
    </source>
</evidence>
<dbReference type="EMBL" id="LK932372">
    <property type="protein sequence ID" value="CDS85156.1"/>
    <property type="molecule type" value="Genomic_DNA"/>
</dbReference>
<evidence type="ECO:0000256" key="2">
    <source>
        <dbReference type="ARBA" id="ARBA00023015"/>
    </source>
</evidence>
<dbReference type="SUPFAM" id="SSF52172">
    <property type="entry name" value="CheY-like"/>
    <property type="match status" value="1"/>
</dbReference>
<feature type="DNA-binding region" description="OmpR/PhoB-type" evidence="7">
    <location>
        <begin position="126"/>
        <end position="225"/>
    </location>
</feature>
<dbReference type="Proteomes" id="UP000189137">
    <property type="component" value="Unassembled WGS sequence"/>
</dbReference>
<dbReference type="Pfam" id="PF00072">
    <property type="entry name" value="Response_reg"/>
    <property type="match status" value="1"/>
</dbReference>
<dbReference type="GO" id="GO:0006355">
    <property type="term" value="P:regulation of DNA-templated transcription"/>
    <property type="evidence" value="ECO:0007669"/>
    <property type="project" value="InterPro"/>
</dbReference>
<dbReference type="AlphaFoldDB" id="A0A031WEB4"/>
<evidence type="ECO:0000256" key="1">
    <source>
        <dbReference type="ARBA" id="ARBA00018672"/>
    </source>
</evidence>
<dbReference type="PROSITE" id="PS51755">
    <property type="entry name" value="OMPR_PHOB"/>
    <property type="match status" value="1"/>
</dbReference>
<evidence type="ECO:0000313" key="11">
    <source>
        <dbReference type="EMBL" id="CDS89419.1"/>
    </source>
</evidence>
<dbReference type="GO" id="GO:0000976">
    <property type="term" value="F:transcription cis-regulatory region binding"/>
    <property type="evidence" value="ECO:0007669"/>
    <property type="project" value="TreeGrafter"/>
</dbReference>
<dbReference type="SMART" id="SM00448">
    <property type="entry name" value="REC"/>
    <property type="match status" value="1"/>
</dbReference>
<dbReference type="EMBL" id="FUPS01000008">
    <property type="protein sequence ID" value="SJS60378.1"/>
    <property type="molecule type" value="Genomic_DNA"/>
</dbReference>
<feature type="domain" description="OmpR/PhoB-type" evidence="9">
    <location>
        <begin position="126"/>
        <end position="225"/>
    </location>
</feature>
<reference evidence="13" key="4">
    <citation type="submission" date="2021-06" db="EMBL/GenBank/DDBJ databases">
        <authorList>
            <consortium name="NCBI Pathogen Detection Project"/>
        </authorList>
    </citation>
    <scope>NUCLEOTIDE SEQUENCE</scope>
    <source>
        <strain evidence="14">Clostridioides</strain>
        <strain evidence="13">HN1000</strain>
    </source>
</reference>
<dbReference type="GO" id="GO:0000156">
    <property type="term" value="F:phosphorelay response regulator activity"/>
    <property type="evidence" value="ECO:0007669"/>
    <property type="project" value="TreeGrafter"/>
</dbReference>
<dbReference type="KEGG" id="pdf:CD630DERM_32650"/>
<dbReference type="SMR" id="A0A031WEB4"/>
<evidence type="ECO:0000313" key="15">
    <source>
        <dbReference type="EMBL" id="SJS60378.1"/>
    </source>
</evidence>
<sequence>MQTKILIIDGDKDNCQKLKGFLEEKGISIDLAYNCEEAIGKIFSNKYDLIFLEIILSDGDGWTLCKKIRNVTTCPIVYMTYINEDQSILNALNSGGDDYLIKPLNLEILYAKVKAILRRMNSYVNNNENNTKLEEYNRTSGVIKLEDKIIKLTPTENKLLNFFIENPEKTLTTKEIYEHVWMNEYLEDNYSVVVAVNGLRKKIEKDYKNPQKIITIRGAGYYFNKE</sequence>
<evidence type="ECO:0000256" key="4">
    <source>
        <dbReference type="ARBA" id="ARBA00023163"/>
    </source>
</evidence>
<dbReference type="PANTHER" id="PTHR48111">
    <property type="entry name" value="REGULATOR OF RPOS"/>
    <property type="match status" value="1"/>
</dbReference>
<evidence type="ECO:0000256" key="6">
    <source>
        <dbReference type="PROSITE-ProRule" id="PRU00169"/>
    </source>
</evidence>
<dbReference type="RefSeq" id="WP_003432361.1">
    <property type="nucleotide sequence ID" value="NZ_AP025558.1"/>
</dbReference>
<keyword evidence="2" id="KW-0805">Transcription regulation</keyword>
<keyword evidence="4" id="KW-0804">Transcription</keyword>
<dbReference type="InterPro" id="IPR016032">
    <property type="entry name" value="Sig_transdc_resp-reg_C-effctor"/>
</dbReference>
<dbReference type="SMART" id="SM00862">
    <property type="entry name" value="Trans_reg_C"/>
    <property type="match status" value="1"/>
</dbReference>
<dbReference type="PROSITE" id="PS50110">
    <property type="entry name" value="RESPONSE_REGULATORY"/>
    <property type="match status" value="1"/>
</dbReference>
<dbReference type="SUPFAM" id="SSF46894">
    <property type="entry name" value="C-terminal effector domain of the bipartite response regulators"/>
    <property type="match status" value="1"/>
</dbReference>
<comment type="function">
    <text evidence="5">May play the central regulatory role in sporulation. It may be an element of the effector pathway responsible for the activation of sporulation genes in response to nutritional stress. Spo0A may act in concert with spo0H (a sigma factor) to control the expression of some genes that are critical to the sporulation process.</text>
</comment>
<dbReference type="CDD" id="cd00156">
    <property type="entry name" value="REC"/>
    <property type="match status" value="1"/>
</dbReference>
<dbReference type="InterPro" id="IPR001867">
    <property type="entry name" value="OmpR/PhoB-type_DNA-bd"/>
</dbReference>
<proteinExistence type="predicted"/>
<evidence type="ECO:0000259" key="9">
    <source>
        <dbReference type="PROSITE" id="PS51755"/>
    </source>
</evidence>
<dbReference type="EMBL" id="CAADAN010000012">
    <property type="protein sequence ID" value="VFD34151.1"/>
    <property type="molecule type" value="Genomic_DNA"/>
</dbReference>
<dbReference type="EMBL" id="LK933338">
    <property type="protein sequence ID" value="CDT68740.1"/>
    <property type="molecule type" value="Genomic_DNA"/>
</dbReference>
<evidence type="ECO:0000256" key="3">
    <source>
        <dbReference type="ARBA" id="ARBA00023125"/>
    </source>
</evidence>
<dbReference type="EMBL" id="DAEPXK010000011">
    <property type="protein sequence ID" value="HBH1541982.1"/>
    <property type="molecule type" value="Genomic_DNA"/>
</dbReference>
<dbReference type="EMBL" id="LK932529">
    <property type="protein sequence ID" value="CDS89419.1"/>
    <property type="molecule type" value="Genomic_DNA"/>
</dbReference>
<reference evidence="12" key="1">
    <citation type="submission" date="2014-07" db="EMBL/GenBank/DDBJ databases">
        <authorList>
            <person name="Monot Marc"/>
        </authorList>
    </citation>
    <scope>NUCLEOTIDE SEQUENCE</scope>
    <source>
        <strain evidence="12">7032989</strain>
        <strain evidence="10">7032994</strain>
    </source>
</reference>
<protein>
    <recommendedName>
        <fullName evidence="1">Stage 0 sporulation protein A homolog</fullName>
    </recommendedName>
</protein>
<dbReference type="CDD" id="cd00383">
    <property type="entry name" value="trans_reg_C"/>
    <property type="match status" value="1"/>
</dbReference>
<evidence type="ECO:0000313" key="17">
    <source>
        <dbReference type="Proteomes" id="UP000189137"/>
    </source>
</evidence>
<evidence type="ECO:0000259" key="8">
    <source>
        <dbReference type="PROSITE" id="PS50110"/>
    </source>
</evidence>
<organism evidence="12">
    <name type="scientific">Clostridioides difficile</name>
    <name type="common">Peptoclostridium difficile</name>
    <dbReference type="NCBI Taxonomy" id="1496"/>
    <lineage>
        <taxon>Bacteria</taxon>
        <taxon>Bacillati</taxon>
        <taxon>Bacillota</taxon>
        <taxon>Clostridia</taxon>
        <taxon>Peptostreptococcales</taxon>
        <taxon>Peptostreptococcaceae</taxon>
        <taxon>Clostridioides</taxon>
    </lineage>
</organism>
<evidence type="ECO:0000256" key="5">
    <source>
        <dbReference type="ARBA" id="ARBA00024867"/>
    </source>
</evidence>
<evidence type="ECO:0000313" key="16">
    <source>
        <dbReference type="EMBL" id="VFD34151.1"/>
    </source>
</evidence>
<dbReference type="EMBL" id="DAEQIJ010000013">
    <property type="protein sequence ID" value="HBH2620831.1"/>
    <property type="molecule type" value="Genomic_DNA"/>
</dbReference>
<feature type="domain" description="Response regulatory" evidence="8">
    <location>
        <begin position="4"/>
        <end position="117"/>
    </location>
</feature>
<dbReference type="InterPro" id="IPR011006">
    <property type="entry name" value="CheY-like_superfamily"/>
</dbReference>
<evidence type="ECO:0000313" key="10">
    <source>
        <dbReference type="EMBL" id="CDS85156.1"/>
    </source>
</evidence>
<dbReference type="PATRIC" id="fig|1496.1372.peg.1874"/>
<evidence type="ECO:0000313" key="13">
    <source>
        <dbReference type="EMBL" id="HBH1541982.1"/>
    </source>
</evidence>
<dbReference type="GO" id="GO:0005829">
    <property type="term" value="C:cytosol"/>
    <property type="evidence" value="ECO:0007669"/>
    <property type="project" value="TreeGrafter"/>
</dbReference>
<evidence type="ECO:0000313" key="14">
    <source>
        <dbReference type="EMBL" id="HBH2620831.1"/>
    </source>
</evidence>
<dbReference type="Proteomes" id="UP000878956">
    <property type="component" value="Unassembled WGS sequence"/>
</dbReference>
<accession>A0A031WEB4</accession>
<reference evidence="16 18" key="3">
    <citation type="submission" date="2019-02" db="EMBL/GenBank/DDBJ databases">
        <authorList>
            <consortium name="Pathogen Informatics"/>
        </authorList>
    </citation>
    <scope>NUCLEOTIDE SEQUENCE [LARGE SCALE GENOMIC DNA]</scope>
    <source>
        <strain evidence="18">clo34</strain>
        <strain evidence="16">Clo34</strain>
        <strain evidence="15 17">VRECD0157</strain>
    </source>
</reference>
<comment type="caution">
    <text evidence="6">Lacks conserved residue(s) required for the propagation of feature annotation.</text>
</comment>
<dbReference type="Gene3D" id="1.10.10.10">
    <property type="entry name" value="Winged helix-like DNA-binding domain superfamily/Winged helix DNA-binding domain"/>
    <property type="match status" value="1"/>
</dbReference>
<dbReference type="InterPro" id="IPR001789">
    <property type="entry name" value="Sig_transdc_resp-reg_receiver"/>
</dbReference>
<evidence type="ECO:0000256" key="7">
    <source>
        <dbReference type="PROSITE-ProRule" id="PRU01091"/>
    </source>
</evidence>
<dbReference type="Proteomes" id="UP000411588">
    <property type="component" value="Unassembled WGS sequence"/>
</dbReference>
<dbReference type="Proteomes" id="UP000879542">
    <property type="component" value="Unassembled WGS sequence"/>
</dbReference>
<evidence type="ECO:0000313" key="18">
    <source>
        <dbReference type="Proteomes" id="UP000411588"/>
    </source>
</evidence>
<dbReference type="InterPro" id="IPR036388">
    <property type="entry name" value="WH-like_DNA-bd_sf"/>
</dbReference>
<dbReference type="PANTHER" id="PTHR48111:SF52">
    <property type="entry name" value="TRANSCRIPTIONAL REGULATORY PROTEIN YVRH"/>
    <property type="match status" value="1"/>
</dbReference>
<reference evidence="13" key="2">
    <citation type="journal article" date="2018" name="Genome Biol.">
        <title>SKESA: strategic k-mer extension for scrupulous assemblies.</title>
        <authorList>
            <person name="Souvorov A."/>
            <person name="Agarwala R."/>
            <person name="Lipman D.J."/>
        </authorList>
    </citation>
    <scope>NUCLEOTIDE SEQUENCE</scope>
    <source>
        <strain evidence="14">Clostridioides</strain>
        <strain evidence="13">HN1000</strain>
    </source>
</reference>
<dbReference type="InterPro" id="IPR039420">
    <property type="entry name" value="WalR-like"/>
</dbReference>
<dbReference type="Pfam" id="PF00486">
    <property type="entry name" value="Trans_reg_C"/>
    <property type="match status" value="1"/>
</dbReference>